<dbReference type="FunFam" id="3.40.50.11660:FF:000002">
    <property type="entry name" value="Alpha-(1,3)-fucosyltransferase"/>
    <property type="match status" value="1"/>
</dbReference>
<reference evidence="15" key="1">
    <citation type="submission" date="2022-01" db="EMBL/GenBank/DDBJ databases">
        <title>Genome Sequence Resource for Two Populations of Ditylenchus destructor, the Migratory Endoparasitic Phytonematode.</title>
        <authorList>
            <person name="Zhang H."/>
            <person name="Lin R."/>
            <person name="Xie B."/>
        </authorList>
    </citation>
    <scope>NUCLEOTIDE SEQUENCE</scope>
    <source>
        <strain evidence="15">BazhouSP</strain>
    </source>
</reference>
<gene>
    <name evidence="15" type="ORF">DdX_17672</name>
</gene>
<dbReference type="InterPro" id="IPR031481">
    <property type="entry name" value="Glyco_tran_10_N"/>
</dbReference>
<dbReference type="Pfam" id="PF00852">
    <property type="entry name" value="Glyco_transf_10"/>
    <property type="match status" value="1"/>
</dbReference>
<dbReference type="Proteomes" id="UP001201812">
    <property type="component" value="Unassembled WGS sequence"/>
</dbReference>
<dbReference type="Pfam" id="PF17039">
    <property type="entry name" value="Glyco_tran_10_N"/>
    <property type="match status" value="1"/>
</dbReference>
<dbReference type="InterPro" id="IPR001503">
    <property type="entry name" value="Glyco_trans_10"/>
</dbReference>
<dbReference type="PANTHER" id="PTHR48438:SF1">
    <property type="entry name" value="ALPHA-(1,3)-FUCOSYLTRANSFERASE C-RELATED"/>
    <property type="match status" value="1"/>
</dbReference>
<dbReference type="InterPro" id="IPR038577">
    <property type="entry name" value="GT10-like_C_sf"/>
</dbReference>
<comment type="pathway">
    <text evidence="2">Protein modification; protein glycosylation.</text>
</comment>
<feature type="domain" description="Fucosyltransferase N-terminal" evidence="14">
    <location>
        <begin position="7"/>
        <end position="62"/>
    </location>
</feature>
<feature type="domain" description="Fucosyltransferase C-terminal" evidence="13">
    <location>
        <begin position="89"/>
        <end position="269"/>
    </location>
</feature>
<accession>A0AAD4MM06</accession>
<sequence length="289" mass="33810">MWNNDNDFNASDLPLPNPSRLNVFFQTESASDSGRSFTDERVQNFFNLTLTYSPNSDIFLPYDKFEAIDKFNPKPEDVWSEEEINDKIANKSELVLQFVSHCTSGSGREKYIAELAKHIQVDIYGQCTKKCPTEDDHSHYDGRKNRNCFEEEIDKHMFYLSFENSVCNYYVTEKFWNIKKLIVPIVLSRRIFNGLDIPKDSFISVEDFASPKDLANYLLMLQKNKALYREYFNWTKSYKKTTTYDNPMCQLCKLAVEKHQQQKNNISQWWQQDGSCDLGSKLVDSFLTG</sequence>
<dbReference type="GO" id="GO:0032580">
    <property type="term" value="C:Golgi cisterna membrane"/>
    <property type="evidence" value="ECO:0007669"/>
    <property type="project" value="UniProtKB-SubCell"/>
</dbReference>
<dbReference type="EMBL" id="JAKKPZ010000202">
    <property type="protein sequence ID" value="KAI1698835.1"/>
    <property type="molecule type" value="Genomic_DNA"/>
</dbReference>
<keyword evidence="10" id="KW-0472">Membrane</keyword>
<keyword evidence="4 12" id="KW-0328">Glycosyltransferase</keyword>
<dbReference type="GO" id="GO:0008417">
    <property type="term" value="F:fucosyltransferase activity"/>
    <property type="evidence" value="ECO:0007669"/>
    <property type="project" value="InterPro"/>
</dbReference>
<evidence type="ECO:0000256" key="9">
    <source>
        <dbReference type="ARBA" id="ARBA00023034"/>
    </source>
</evidence>
<evidence type="ECO:0000256" key="12">
    <source>
        <dbReference type="RuleBase" id="RU003832"/>
    </source>
</evidence>
<evidence type="ECO:0000259" key="13">
    <source>
        <dbReference type="Pfam" id="PF00852"/>
    </source>
</evidence>
<proteinExistence type="inferred from homology"/>
<comment type="similarity">
    <text evidence="3 12">Belongs to the glycosyltransferase 10 family.</text>
</comment>
<evidence type="ECO:0000313" key="16">
    <source>
        <dbReference type="Proteomes" id="UP001201812"/>
    </source>
</evidence>
<evidence type="ECO:0000256" key="11">
    <source>
        <dbReference type="ARBA" id="ARBA00023180"/>
    </source>
</evidence>
<keyword evidence="7" id="KW-0735">Signal-anchor</keyword>
<evidence type="ECO:0000256" key="10">
    <source>
        <dbReference type="ARBA" id="ARBA00023136"/>
    </source>
</evidence>
<keyword evidence="8" id="KW-1133">Transmembrane helix</keyword>
<evidence type="ECO:0000313" key="15">
    <source>
        <dbReference type="EMBL" id="KAI1698835.1"/>
    </source>
</evidence>
<keyword evidence="9 12" id="KW-0333">Golgi apparatus</keyword>
<evidence type="ECO:0000256" key="2">
    <source>
        <dbReference type="ARBA" id="ARBA00004922"/>
    </source>
</evidence>
<evidence type="ECO:0000256" key="1">
    <source>
        <dbReference type="ARBA" id="ARBA00004447"/>
    </source>
</evidence>
<evidence type="ECO:0000259" key="14">
    <source>
        <dbReference type="Pfam" id="PF17039"/>
    </source>
</evidence>
<comment type="subcellular location">
    <subcellularLocation>
        <location evidence="1 12">Golgi apparatus</location>
        <location evidence="1 12">Golgi stack membrane</location>
        <topology evidence="1 12">Single-pass type II membrane protein</topology>
    </subcellularLocation>
</comment>
<evidence type="ECO:0000256" key="3">
    <source>
        <dbReference type="ARBA" id="ARBA00008919"/>
    </source>
</evidence>
<organism evidence="15 16">
    <name type="scientific">Ditylenchus destructor</name>
    <dbReference type="NCBI Taxonomy" id="166010"/>
    <lineage>
        <taxon>Eukaryota</taxon>
        <taxon>Metazoa</taxon>
        <taxon>Ecdysozoa</taxon>
        <taxon>Nematoda</taxon>
        <taxon>Chromadorea</taxon>
        <taxon>Rhabditida</taxon>
        <taxon>Tylenchina</taxon>
        <taxon>Tylenchomorpha</taxon>
        <taxon>Sphaerularioidea</taxon>
        <taxon>Anguinidae</taxon>
        <taxon>Anguininae</taxon>
        <taxon>Ditylenchus</taxon>
    </lineage>
</organism>
<evidence type="ECO:0000256" key="6">
    <source>
        <dbReference type="ARBA" id="ARBA00022692"/>
    </source>
</evidence>
<dbReference type="AlphaFoldDB" id="A0AAD4MM06"/>
<comment type="caution">
    <text evidence="15">The sequence shown here is derived from an EMBL/GenBank/DDBJ whole genome shotgun (WGS) entry which is preliminary data.</text>
</comment>
<dbReference type="Gene3D" id="3.40.50.11660">
    <property type="entry name" value="Glycosyl transferase family 10, C-terminal domain"/>
    <property type="match status" value="1"/>
</dbReference>
<dbReference type="PANTHER" id="PTHR48438">
    <property type="entry name" value="ALPHA-(1,3)-FUCOSYLTRANSFERASE C-RELATED"/>
    <property type="match status" value="1"/>
</dbReference>
<evidence type="ECO:0000256" key="7">
    <source>
        <dbReference type="ARBA" id="ARBA00022968"/>
    </source>
</evidence>
<evidence type="ECO:0000256" key="5">
    <source>
        <dbReference type="ARBA" id="ARBA00022679"/>
    </source>
</evidence>
<protein>
    <recommendedName>
        <fullName evidence="12">Fucosyltransferase</fullName>
        <ecNumber evidence="12">2.4.1.-</ecNumber>
    </recommendedName>
</protein>
<evidence type="ECO:0000256" key="8">
    <source>
        <dbReference type="ARBA" id="ARBA00022989"/>
    </source>
</evidence>
<keyword evidence="16" id="KW-1185">Reference proteome</keyword>
<keyword evidence="11" id="KW-0325">Glycoprotein</keyword>
<evidence type="ECO:0000256" key="4">
    <source>
        <dbReference type="ARBA" id="ARBA00022676"/>
    </source>
</evidence>
<dbReference type="SUPFAM" id="SSF53756">
    <property type="entry name" value="UDP-Glycosyltransferase/glycogen phosphorylase"/>
    <property type="match status" value="1"/>
</dbReference>
<keyword evidence="5 12" id="KW-0808">Transferase</keyword>
<dbReference type="EC" id="2.4.1.-" evidence="12"/>
<keyword evidence="6 12" id="KW-0812">Transmembrane</keyword>
<name>A0AAD4MM06_9BILA</name>
<dbReference type="InterPro" id="IPR055270">
    <property type="entry name" value="Glyco_tran_10_C"/>
</dbReference>